<gene>
    <name evidence="2" type="ORF">PHLGIDRAFT_414467</name>
</gene>
<accession>A0A0C3NQT9</accession>
<protein>
    <submittedName>
        <fullName evidence="2">Uncharacterized protein</fullName>
    </submittedName>
</protein>
<keyword evidence="3" id="KW-1185">Reference proteome</keyword>
<dbReference type="EMBL" id="KN840495">
    <property type="protein sequence ID" value="KIP07544.1"/>
    <property type="molecule type" value="Genomic_DNA"/>
</dbReference>
<feature type="region of interest" description="Disordered" evidence="1">
    <location>
        <begin position="32"/>
        <end position="52"/>
    </location>
</feature>
<evidence type="ECO:0000313" key="2">
    <source>
        <dbReference type="EMBL" id="KIP07544.1"/>
    </source>
</evidence>
<dbReference type="HOGENOM" id="CLU_1138368_0_0_1"/>
<sequence>MSTVHLMSRLSLKTVSSTPAADGDAFSGAFESSYRSTSPDVTYSPPPSPTRMGSVARFDSPELYYSPRDTPSLLDETLPSCLSSPFFAHTPGVPHARDARAASTPFIGLGFSGLLQHDGSMFDGMGALPGRIESAELAGFFAEGHDCAEHQEDAWRKRISMAGTPNPFAPLPPLPHARFAALWSPTAAPVGCSSPAERVHGKKAWAMPSEPDADDVFFARSPTLGSPLGGVGDAASFGFLRAAN</sequence>
<dbReference type="Proteomes" id="UP000053257">
    <property type="component" value="Unassembled WGS sequence"/>
</dbReference>
<organism evidence="2 3">
    <name type="scientific">Phlebiopsis gigantea (strain 11061_1 CR5-6)</name>
    <name type="common">White-rot fungus</name>
    <name type="synonym">Peniophora gigantea</name>
    <dbReference type="NCBI Taxonomy" id="745531"/>
    <lineage>
        <taxon>Eukaryota</taxon>
        <taxon>Fungi</taxon>
        <taxon>Dikarya</taxon>
        <taxon>Basidiomycota</taxon>
        <taxon>Agaricomycotina</taxon>
        <taxon>Agaricomycetes</taxon>
        <taxon>Polyporales</taxon>
        <taxon>Phanerochaetaceae</taxon>
        <taxon>Phlebiopsis</taxon>
    </lineage>
</organism>
<reference evidence="2 3" key="1">
    <citation type="journal article" date="2014" name="PLoS Genet.">
        <title>Analysis of the Phlebiopsis gigantea genome, transcriptome and secretome provides insight into its pioneer colonization strategies of wood.</title>
        <authorList>
            <person name="Hori C."/>
            <person name="Ishida T."/>
            <person name="Igarashi K."/>
            <person name="Samejima M."/>
            <person name="Suzuki H."/>
            <person name="Master E."/>
            <person name="Ferreira P."/>
            <person name="Ruiz-Duenas F.J."/>
            <person name="Held B."/>
            <person name="Canessa P."/>
            <person name="Larrondo L.F."/>
            <person name="Schmoll M."/>
            <person name="Druzhinina I.S."/>
            <person name="Kubicek C.P."/>
            <person name="Gaskell J.A."/>
            <person name="Kersten P."/>
            <person name="St John F."/>
            <person name="Glasner J."/>
            <person name="Sabat G."/>
            <person name="Splinter BonDurant S."/>
            <person name="Syed K."/>
            <person name="Yadav J."/>
            <person name="Mgbeahuruike A.C."/>
            <person name="Kovalchuk A."/>
            <person name="Asiegbu F.O."/>
            <person name="Lackner G."/>
            <person name="Hoffmeister D."/>
            <person name="Rencoret J."/>
            <person name="Gutierrez A."/>
            <person name="Sun H."/>
            <person name="Lindquist E."/>
            <person name="Barry K."/>
            <person name="Riley R."/>
            <person name="Grigoriev I.V."/>
            <person name="Henrissat B."/>
            <person name="Kues U."/>
            <person name="Berka R.M."/>
            <person name="Martinez A.T."/>
            <person name="Covert S.F."/>
            <person name="Blanchette R.A."/>
            <person name="Cullen D."/>
        </authorList>
    </citation>
    <scope>NUCLEOTIDE SEQUENCE [LARGE SCALE GENOMIC DNA]</scope>
    <source>
        <strain evidence="2 3">11061_1 CR5-6</strain>
    </source>
</reference>
<name>A0A0C3NQT9_PHLG1</name>
<dbReference type="AlphaFoldDB" id="A0A0C3NQT9"/>
<evidence type="ECO:0000256" key="1">
    <source>
        <dbReference type="SAM" id="MobiDB-lite"/>
    </source>
</evidence>
<evidence type="ECO:0000313" key="3">
    <source>
        <dbReference type="Proteomes" id="UP000053257"/>
    </source>
</evidence>
<dbReference type="OrthoDB" id="2803100at2759"/>
<proteinExistence type="predicted"/>